<keyword evidence="1" id="KW-0812">Transmembrane</keyword>
<comment type="caution">
    <text evidence="2">The sequence shown here is derived from an EMBL/GenBank/DDBJ whole genome shotgun (WGS) entry which is preliminary data.</text>
</comment>
<keyword evidence="3" id="KW-1185">Reference proteome</keyword>
<dbReference type="Proteomes" id="UP001222027">
    <property type="component" value="Unassembled WGS sequence"/>
</dbReference>
<reference evidence="2 3" key="1">
    <citation type="submission" date="2022-12" db="EMBL/GenBank/DDBJ databases">
        <title>Chromosome-scale assembly of the Ensete ventricosum genome.</title>
        <authorList>
            <person name="Dussert Y."/>
            <person name="Stocks J."/>
            <person name="Wendawek A."/>
            <person name="Woldeyes F."/>
            <person name="Nichols R.A."/>
            <person name="Borrell J.S."/>
        </authorList>
    </citation>
    <scope>NUCLEOTIDE SEQUENCE [LARGE SCALE GENOMIC DNA]</scope>
    <source>
        <strain evidence="3">cv. Maze</strain>
        <tissue evidence="2">Seeds</tissue>
    </source>
</reference>
<feature type="transmembrane region" description="Helical" evidence="1">
    <location>
        <begin position="65"/>
        <end position="85"/>
    </location>
</feature>
<protein>
    <submittedName>
        <fullName evidence="2">Uncharacterized protein</fullName>
    </submittedName>
</protein>
<evidence type="ECO:0000256" key="1">
    <source>
        <dbReference type="SAM" id="Phobius"/>
    </source>
</evidence>
<keyword evidence="1" id="KW-1133">Transmembrane helix</keyword>
<keyword evidence="1" id="KW-0472">Membrane</keyword>
<organism evidence="2 3">
    <name type="scientific">Ensete ventricosum</name>
    <name type="common">Abyssinian banana</name>
    <name type="synonym">Musa ensete</name>
    <dbReference type="NCBI Taxonomy" id="4639"/>
    <lineage>
        <taxon>Eukaryota</taxon>
        <taxon>Viridiplantae</taxon>
        <taxon>Streptophyta</taxon>
        <taxon>Embryophyta</taxon>
        <taxon>Tracheophyta</taxon>
        <taxon>Spermatophyta</taxon>
        <taxon>Magnoliopsida</taxon>
        <taxon>Liliopsida</taxon>
        <taxon>Zingiberales</taxon>
        <taxon>Musaceae</taxon>
        <taxon>Ensete</taxon>
    </lineage>
</organism>
<dbReference type="EMBL" id="JAQQAF010000006">
    <property type="protein sequence ID" value="KAJ8478959.1"/>
    <property type="molecule type" value="Genomic_DNA"/>
</dbReference>
<accession>A0AAV8QV00</accession>
<proteinExistence type="predicted"/>
<dbReference type="AlphaFoldDB" id="A0AAV8QV00"/>
<gene>
    <name evidence="2" type="ORF">OPV22_022686</name>
</gene>
<sequence>MPTSELESNSLHRPLANDANLCSSSCHYSLHSVSNTVGEMAESTPVEMRPLGIFDSLFFGSPVVAYLYSLEVWVYLLLIISSSLLGKFDGFDHP</sequence>
<evidence type="ECO:0000313" key="3">
    <source>
        <dbReference type="Proteomes" id="UP001222027"/>
    </source>
</evidence>
<name>A0AAV8QV00_ENSVE</name>
<evidence type="ECO:0000313" key="2">
    <source>
        <dbReference type="EMBL" id="KAJ8478959.1"/>
    </source>
</evidence>